<dbReference type="PROSITE" id="PS51257">
    <property type="entry name" value="PROKAR_LIPOPROTEIN"/>
    <property type="match status" value="1"/>
</dbReference>
<evidence type="ECO:0000313" key="1">
    <source>
        <dbReference type="EMBL" id="SVD58451.1"/>
    </source>
</evidence>
<protein>
    <submittedName>
        <fullName evidence="1">Uncharacterized protein</fullName>
    </submittedName>
</protein>
<accession>A0A382WK57</accession>
<feature type="non-terminal residue" evidence="1">
    <location>
        <position position="48"/>
    </location>
</feature>
<dbReference type="EMBL" id="UINC01160034">
    <property type="protein sequence ID" value="SVD58451.1"/>
    <property type="molecule type" value="Genomic_DNA"/>
</dbReference>
<name>A0A382WK57_9ZZZZ</name>
<gene>
    <name evidence="1" type="ORF">METZ01_LOCUS411305</name>
</gene>
<sequence length="48" mass="5175">MQFKKMKVLVYVGLILSGIGCLADDPASFRTVDTLLSGHWIQVAPSPA</sequence>
<organism evidence="1">
    <name type="scientific">marine metagenome</name>
    <dbReference type="NCBI Taxonomy" id="408172"/>
    <lineage>
        <taxon>unclassified sequences</taxon>
        <taxon>metagenomes</taxon>
        <taxon>ecological metagenomes</taxon>
    </lineage>
</organism>
<dbReference type="AlphaFoldDB" id="A0A382WK57"/>
<proteinExistence type="predicted"/>
<reference evidence="1" key="1">
    <citation type="submission" date="2018-05" db="EMBL/GenBank/DDBJ databases">
        <authorList>
            <person name="Lanie J.A."/>
            <person name="Ng W.-L."/>
            <person name="Kazmierczak K.M."/>
            <person name="Andrzejewski T.M."/>
            <person name="Davidsen T.M."/>
            <person name="Wayne K.J."/>
            <person name="Tettelin H."/>
            <person name="Glass J.I."/>
            <person name="Rusch D."/>
            <person name="Podicherti R."/>
            <person name="Tsui H.-C.T."/>
            <person name="Winkler M.E."/>
        </authorList>
    </citation>
    <scope>NUCLEOTIDE SEQUENCE</scope>
</reference>